<dbReference type="RefSeq" id="WP_307224590.1">
    <property type="nucleotide sequence ID" value="NZ_CP116940.1"/>
</dbReference>
<keyword evidence="4" id="KW-1133">Transmembrane helix</keyword>
<reference evidence="6 7" key="1">
    <citation type="submission" date="2023-07" db="EMBL/GenBank/DDBJ databases">
        <title>Genomic Encyclopedia of Type Strains, Phase IV (KMG-IV): sequencing the most valuable type-strain genomes for metagenomic binning, comparative biology and taxonomic classification.</title>
        <authorList>
            <person name="Goeker M."/>
        </authorList>
    </citation>
    <scope>NUCLEOTIDE SEQUENCE [LARGE SCALE GENOMIC DNA]</scope>
    <source>
        <strain evidence="6 7">DSM 16980</strain>
    </source>
</reference>
<evidence type="ECO:0000256" key="2">
    <source>
        <dbReference type="ARBA" id="ARBA00022676"/>
    </source>
</evidence>
<feature type="transmembrane region" description="Helical" evidence="4">
    <location>
        <begin position="697"/>
        <end position="721"/>
    </location>
</feature>
<dbReference type="SUPFAM" id="SSF53448">
    <property type="entry name" value="Nucleotide-diphospho-sugar transferases"/>
    <property type="match status" value="1"/>
</dbReference>
<evidence type="ECO:0000256" key="1">
    <source>
        <dbReference type="ARBA" id="ARBA00006739"/>
    </source>
</evidence>
<comment type="caution">
    <text evidence="6">The sequence shown here is derived from an EMBL/GenBank/DDBJ whole genome shotgun (WGS) entry which is preliminary data.</text>
</comment>
<proteinExistence type="inferred from homology"/>
<dbReference type="Pfam" id="PF13632">
    <property type="entry name" value="Glyco_trans_2_3"/>
    <property type="match status" value="1"/>
</dbReference>
<keyword evidence="3" id="KW-0808">Transferase</keyword>
<accession>A0ABT9Y9V9</accession>
<keyword evidence="2" id="KW-0328">Glycosyltransferase</keyword>
<evidence type="ECO:0000259" key="5">
    <source>
        <dbReference type="Pfam" id="PF13632"/>
    </source>
</evidence>
<dbReference type="PANTHER" id="PTHR43630">
    <property type="entry name" value="POLY-BETA-1,6-N-ACETYL-D-GLUCOSAMINE SYNTHASE"/>
    <property type="match status" value="1"/>
</dbReference>
<dbReference type="PANTHER" id="PTHR43630:SF1">
    <property type="entry name" value="POLY-BETA-1,6-N-ACETYL-D-GLUCOSAMINE SYNTHASE"/>
    <property type="match status" value="1"/>
</dbReference>
<evidence type="ECO:0000256" key="3">
    <source>
        <dbReference type="ARBA" id="ARBA00022679"/>
    </source>
</evidence>
<feature type="transmembrane region" description="Helical" evidence="4">
    <location>
        <begin position="659"/>
        <end position="685"/>
    </location>
</feature>
<keyword evidence="4" id="KW-0812">Transmembrane</keyword>
<name>A0ABT9Y9V9_9FIRM</name>
<dbReference type="EMBL" id="JAUSUE010000015">
    <property type="protein sequence ID" value="MDQ0204316.1"/>
    <property type="molecule type" value="Genomic_DNA"/>
</dbReference>
<sequence length="755" mass="87856">MNKLADELFRGDTLMLFGEELIKDGYIDESHLARALEYQKQNKCMLGQALIDLGILEEKQIVDFYGKKHFGTSGNKLVRDNIITSKQLADALDYQRVNGGRLGDILTNLGYADINTIKNFYSDYNSSSGKSMKIGEIFLAQGLITNKQLAEAISFQEKSGGQLGEILVYLKYIKEDTLYRVLATQMNVGRTGSTINLFDSKRLPYEIAFKYKTVIINTDKNIHTLAVMKILDDNALTEIKIYLNKSLEQVLVSARELESYWQKIYFNEDVEESVYKLFNDQPGNSAFITISKWQKIVGSIVIIVLFFCVFVDYSQTMIFVNIILQIIYALFTMLKMYILWRGVRNRDHLKYTEEQIDNIDERNLPVYTILVPVYKEAAIIKYMVERLDSINYPKYKLDIRILLEEDDYETITALKKLHLPNYYTLLIIPDTQPKTKPKACNYGLINARGKYVVIYDAEDIPDRDQLKKVYLAFKELPEDYVCIQAKLNYFNSKQNLLTRWFTQEYSSWFNILLLGIMTMDVPIPLGGTSNHFKYNFLRDIGAWDPFNVTEDADLGVRLYKKNYHTAVLDSYTLEEANSNVGNWIRQRSRWIKGYMQTWLVHMRNPISLYRELGMRGFIGYQSMILGTPLLPLLNPFLWLTFVIWIILNPPVIEHAFPNALYYIAFVQLFVGNLVFIYSNILGVYMIARDDEIKGIIYIPYSVIYAGLLLPIYWIFMSIAAYKALFQLFYKPFYWEKTNHGLTDQTNIQPINIKRE</sequence>
<feature type="transmembrane region" description="Helical" evidence="4">
    <location>
        <begin position="319"/>
        <end position="340"/>
    </location>
</feature>
<dbReference type="Proteomes" id="UP001239167">
    <property type="component" value="Unassembled WGS sequence"/>
</dbReference>
<feature type="transmembrane region" description="Helical" evidence="4">
    <location>
        <begin position="624"/>
        <end position="647"/>
    </location>
</feature>
<feature type="domain" description="Glycosyltransferase 2-like" evidence="5">
    <location>
        <begin position="451"/>
        <end position="647"/>
    </location>
</feature>
<comment type="similarity">
    <text evidence="1">Belongs to the glycosyltransferase 2 family.</text>
</comment>
<keyword evidence="7" id="KW-1185">Reference proteome</keyword>
<organism evidence="6 7">
    <name type="scientific">Pectinatus haikarae</name>
    <dbReference type="NCBI Taxonomy" id="349096"/>
    <lineage>
        <taxon>Bacteria</taxon>
        <taxon>Bacillati</taxon>
        <taxon>Bacillota</taxon>
        <taxon>Negativicutes</taxon>
        <taxon>Selenomonadales</taxon>
        <taxon>Selenomonadaceae</taxon>
        <taxon>Pectinatus</taxon>
    </lineage>
</organism>
<evidence type="ECO:0000313" key="7">
    <source>
        <dbReference type="Proteomes" id="UP001239167"/>
    </source>
</evidence>
<gene>
    <name evidence="6" type="ORF">J2S01_002044</name>
</gene>
<dbReference type="InterPro" id="IPR029044">
    <property type="entry name" value="Nucleotide-diphossugar_trans"/>
</dbReference>
<feature type="transmembrane region" description="Helical" evidence="4">
    <location>
        <begin position="296"/>
        <end position="313"/>
    </location>
</feature>
<protein>
    <submittedName>
        <fullName evidence="6">Cellulose synthase/poly-beta-1,6-N-acetylglucosamine synthase-like glycosyltransferase</fullName>
    </submittedName>
</protein>
<evidence type="ECO:0000256" key="4">
    <source>
        <dbReference type="SAM" id="Phobius"/>
    </source>
</evidence>
<keyword evidence="4" id="KW-0472">Membrane</keyword>
<dbReference type="InterPro" id="IPR037257">
    <property type="entry name" value="T2SS_E_N_sf"/>
</dbReference>
<evidence type="ECO:0000313" key="6">
    <source>
        <dbReference type="EMBL" id="MDQ0204316.1"/>
    </source>
</evidence>
<dbReference type="SUPFAM" id="SSF160246">
    <property type="entry name" value="EspE N-terminal domain-like"/>
    <property type="match status" value="3"/>
</dbReference>
<dbReference type="Gene3D" id="3.90.550.10">
    <property type="entry name" value="Spore Coat Polysaccharide Biosynthesis Protein SpsA, Chain A"/>
    <property type="match status" value="1"/>
</dbReference>
<dbReference type="InterPro" id="IPR001173">
    <property type="entry name" value="Glyco_trans_2-like"/>
</dbReference>
<dbReference type="CDD" id="cd06427">
    <property type="entry name" value="CESA_like_2"/>
    <property type="match status" value="1"/>
</dbReference>